<evidence type="ECO:0008006" key="4">
    <source>
        <dbReference type="Google" id="ProtNLM"/>
    </source>
</evidence>
<proteinExistence type="predicted"/>
<keyword evidence="1" id="KW-0732">Signal</keyword>
<accession>A0ABN8QQ36</accession>
<feature type="signal peptide" evidence="1">
    <location>
        <begin position="1"/>
        <end position="23"/>
    </location>
</feature>
<evidence type="ECO:0000313" key="2">
    <source>
        <dbReference type="EMBL" id="CAH3166879.1"/>
    </source>
</evidence>
<sequence>MHLVPSMCVLLLTLASSILLSEGNKRCQLRILRKCISQYKEHIKSEQPDPSDQQLHCSRVQKVSSCLAEHPLCKGPSVNLFRLWVLRETKLEKRLNICPDVDSKDLENSVSNTEEAQEHGVEDGAVDASKAECARKIHLKCSKLFLEALSENEKICSDARVWFDCYKTENENGCNANIIDRYAQFVGRVKERLENYCRRVEL</sequence>
<evidence type="ECO:0000256" key="1">
    <source>
        <dbReference type="SAM" id="SignalP"/>
    </source>
</evidence>
<dbReference type="Proteomes" id="UP001159405">
    <property type="component" value="Unassembled WGS sequence"/>
</dbReference>
<gene>
    <name evidence="2" type="ORF">PLOB_00008078</name>
</gene>
<feature type="chain" id="PRO_5045233894" description="Secreted protein" evidence="1">
    <location>
        <begin position="24"/>
        <end position="202"/>
    </location>
</feature>
<comment type="caution">
    <text evidence="2">The sequence shown here is derived from an EMBL/GenBank/DDBJ whole genome shotgun (WGS) entry which is preliminary data.</text>
</comment>
<keyword evidence="3" id="KW-1185">Reference proteome</keyword>
<name>A0ABN8QQ36_9CNID</name>
<organism evidence="2 3">
    <name type="scientific">Porites lobata</name>
    <dbReference type="NCBI Taxonomy" id="104759"/>
    <lineage>
        <taxon>Eukaryota</taxon>
        <taxon>Metazoa</taxon>
        <taxon>Cnidaria</taxon>
        <taxon>Anthozoa</taxon>
        <taxon>Hexacorallia</taxon>
        <taxon>Scleractinia</taxon>
        <taxon>Fungiina</taxon>
        <taxon>Poritidae</taxon>
        <taxon>Porites</taxon>
    </lineage>
</organism>
<protein>
    <recommendedName>
        <fullName evidence="4">Secreted protein</fullName>
    </recommendedName>
</protein>
<reference evidence="2 3" key="1">
    <citation type="submission" date="2022-05" db="EMBL/GenBank/DDBJ databases">
        <authorList>
            <consortium name="Genoscope - CEA"/>
            <person name="William W."/>
        </authorList>
    </citation>
    <scope>NUCLEOTIDE SEQUENCE [LARGE SCALE GENOMIC DNA]</scope>
</reference>
<evidence type="ECO:0000313" key="3">
    <source>
        <dbReference type="Proteomes" id="UP001159405"/>
    </source>
</evidence>
<dbReference type="EMBL" id="CALNXK010000139">
    <property type="protein sequence ID" value="CAH3166879.1"/>
    <property type="molecule type" value="Genomic_DNA"/>
</dbReference>